<feature type="compositionally biased region" description="Polar residues" evidence="1">
    <location>
        <begin position="19"/>
        <end position="28"/>
    </location>
</feature>
<evidence type="ECO:0000313" key="3">
    <source>
        <dbReference type="EMBL" id="PDQ34482.1"/>
    </source>
</evidence>
<dbReference type="InterPro" id="IPR003115">
    <property type="entry name" value="ParB_N"/>
</dbReference>
<dbReference type="EMBL" id="NAEP01000052">
    <property type="protein sequence ID" value="PDQ34482.1"/>
    <property type="molecule type" value="Genomic_DNA"/>
</dbReference>
<dbReference type="InterPro" id="IPR050336">
    <property type="entry name" value="Chromosome_partition/occlusion"/>
</dbReference>
<dbReference type="AlphaFoldDB" id="A0A2A6FNL7"/>
<name>A0A2A6FNL7_9MICO</name>
<dbReference type="GO" id="GO:0007059">
    <property type="term" value="P:chromosome segregation"/>
    <property type="evidence" value="ECO:0007669"/>
    <property type="project" value="TreeGrafter"/>
</dbReference>
<feature type="region of interest" description="Disordered" evidence="1">
    <location>
        <begin position="176"/>
        <end position="195"/>
    </location>
</feature>
<accession>A0A2A6FNL7</accession>
<organism evidence="3 4">
    <name type="scientific">Candidatus Lumbricidiphila eiseniae</name>
    <dbReference type="NCBI Taxonomy" id="1969409"/>
    <lineage>
        <taxon>Bacteria</taxon>
        <taxon>Bacillati</taxon>
        <taxon>Actinomycetota</taxon>
        <taxon>Actinomycetes</taxon>
        <taxon>Micrococcales</taxon>
        <taxon>Microbacteriaceae</taxon>
        <taxon>Candidatus Lumbricidiphila</taxon>
    </lineage>
</organism>
<feature type="region of interest" description="Disordered" evidence="1">
    <location>
        <begin position="1"/>
        <end position="28"/>
    </location>
</feature>
<dbReference type="InterPro" id="IPR036086">
    <property type="entry name" value="ParB/Sulfiredoxin_sf"/>
</dbReference>
<feature type="domain" description="ParB-like N-terminal" evidence="2">
    <location>
        <begin position="38"/>
        <end position="126"/>
    </location>
</feature>
<dbReference type="PANTHER" id="PTHR33375:SF1">
    <property type="entry name" value="CHROMOSOME-PARTITIONING PROTEIN PARB-RELATED"/>
    <property type="match status" value="1"/>
</dbReference>
<dbReference type="Proteomes" id="UP000219994">
    <property type="component" value="Unassembled WGS sequence"/>
</dbReference>
<dbReference type="GO" id="GO:0005694">
    <property type="term" value="C:chromosome"/>
    <property type="evidence" value="ECO:0007669"/>
    <property type="project" value="TreeGrafter"/>
</dbReference>
<reference evidence="4" key="1">
    <citation type="submission" date="2017-03" db="EMBL/GenBank/DDBJ databases">
        <authorList>
            <person name="Lund M.B."/>
        </authorList>
    </citation>
    <scope>NUCLEOTIDE SEQUENCE [LARGE SCALE GENOMIC DNA]</scope>
</reference>
<dbReference type="Pfam" id="PF02195">
    <property type="entry name" value="ParB_N"/>
    <property type="match status" value="1"/>
</dbReference>
<protein>
    <recommendedName>
        <fullName evidence="2">ParB-like N-terminal domain-containing protein</fullName>
    </recommendedName>
</protein>
<evidence type="ECO:0000313" key="4">
    <source>
        <dbReference type="Proteomes" id="UP000219994"/>
    </source>
</evidence>
<gene>
    <name evidence="3" type="ORF">B5766_11180</name>
</gene>
<dbReference type="SMART" id="SM00470">
    <property type="entry name" value="ParB"/>
    <property type="match status" value="1"/>
</dbReference>
<evidence type="ECO:0000259" key="2">
    <source>
        <dbReference type="SMART" id="SM00470"/>
    </source>
</evidence>
<comment type="caution">
    <text evidence="3">The sequence shown here is derived from an EMBL/GenBank/DDBJ whole genome shotgun (WGS) entry which is preliminary data.</text>
</comment>
<proteinExistence type="predicted"/>
<evidence type="ECO:0000256" key="1">
    <source>
        <dbReference type="SAM" id="MobiDB-lite"/>
    </source>
</evidence>
<dbReference type="PANTHER" id="PTHR33375">
    <property type="entry name" value="CHROMOSOME-PARTITIONING PROTEIN PARB-RELATED"/>
    <property type="match status" value="1"/>
</dbReference>
<dbReference type="Gene3D" id="3.90.1530.30">
    <property type="match status" value="1"/>
</dbReference>
<dbReference type="SUPFAM" id="SSF110849">
    <property type="entry name" value="ParB/Sulfiredoxin"/>
    <property type="match status" value="1"/>
</dbReference>
<sequence length="341" mass="38100">MTHNQEFRGNARTAHLDQTRNNGSASLTQSTERINPVFWIPLDEVIVPTDQQRRTPSTESVTRLAQSFTDVGMLMPIGVTREKVLIFGNTRLAAAKMLGWEQIETREFISADDPRVRDLMEWDENDARTDLTFEQKLAYKRAVVDPLMKDRAAANKSAAGKRMMGNLVQYSLDGGKFPPSGRGASERQPAAAERELGKSRDLVAHYLAVSGKTMAKYEQLDKWSRDQSLSREVRKVVMAAKERANALGRVDGEYKKARTAIERLMPPTSSADLLATEKELKLLRGFSTFGALLEKYPAETTAIAITDDGWHRLADVLDTAMTWGLAMQKILSDKKLLPASE</sequence>